<feature type="domain" description="Glutamine amidotransferase type-2" evidence="8">
    <location>
        <begin position="2"/>
        <end position="226"/>
    </location>
</feature>
<dbReference type="FunFam" id="3.60.20.10:FF:000006">
    <property type="entry name" value="Glutamine--fructose-6-phosphate aminotransferase [isomerizing]"/>
    <property type="match status" value="1"/>
</dbReference>
<dbReference type="NCBIfam" id="NF001484">
    <property type="entry name" value="PRK00331.1"/>
    <property type="match status" value="1"/>
</dbReference>
<dbReference type="NCBIfam" id="TIGR01135">
    <property type="entry name" value="glmS"/>
    <property type="match status" value="1"/>
</dbReference>
<dbReference type="SUPFAM" id="SSF53697">
    <property type="entry name" value="SIS domain"/>
    <property type="match status" value="1"/>
</dbReference>
<dbReference type="PANTHER" id="PTHR10937">
    <property type="entry name" value="GLUCOSAMINE--FRUCTOSE-6-PHOSPHATE AMINOTRANSFERASE, ISOMERIZING"/>
    <property type="match status" value="1"/>
</dbReference>
<evidence type="ECO:0000256" key="1">
    <source>
        <dbReference type="ARBA" id="ARBA00001031"/>
    </source>
</evidence>
<protein>
    <recommendedName>
        <fullName evidence="3">Glutamine--fructose-6-phosphate aminotransferase [isomerizing]</fullName>
        <ecNumber evidence="2">2.6.1.16</ecNumber>
    </recommendedName>
</protein>
<dbReference type="GO" id="GO:0097367">
    <property type="term" value="F:carbohydrate derivative binding"/>
    <property type="evidence" value="ECO:0007669"/>
    <property type="project" value="InterPro"/>
</dbReference>
<dbReference type="AlphaFoldDB" id="A0A6C0B459"/>
<dbReference type="PROSITE" id="PS51464">
    <property type="entry name" value="SIS"/>
    <property type="match status" value="2"/>
</dbReference>
<sequence length="610" mass="68618">MCGIIGYLGNDAFITYVLSGLKLLQNRGYDSVGISCVQNGEIYTEKYASSHTCDSLEKLDNKISTIIDQSWPYCGIGHTRWATHGGKTDTNAHPHHDNKNRIALVHNGIIENFDEIKARLFEKGYSFLSQTDTEVIAVLIGYYLDMNEPIEKAIQSTLKELLGTWALVIIHKDYPNKLWITRNGSPLLLGFENEYVMVASEQIAFNNYIKKYIVIENHDLIEISKEDRVITYSKNIHRYEIKEKINTPIELKPTGYTHWLLKEIFEQSDAVNRAINNGGRIENNTCVKLGGLDAYKPRLLEINHLIILGCGTSYNAGLWSLDIFKNLDIFHTVVVYDGAEFNVKDIPKIGNSGVILLSQSGETKDLHRCIQIAKDYDIITIGVVNIADSLIARESDCGVYLNAGREVAVASTKSFTNQCTVLTMIAIWFSQNRGTCIEKRKKIINDIRKLPFQLQDLFHNTENIKTIARDLRTKKSLFILGKGREEAIAKEGSLKLKEVAYIHAEGYSSSALKHGPFALIEPGLPIILLDIEDENREKNKNTYQEVLARNALVIKISDNKGGCALSIEKNGTFGGVLANVYLQLLSYYLAIENDYNPDFPRNLAKVVTVE</sequence>
<dbReference type="PANTHER" id="PTHR10937:SF0">
    <property type="entry name" value="GLUTAMINE--FRUCTOSE-6-PHOSPHATE TRANSAMINASE (ISOMERIZING)"/>
    <property type="match status" value="1"/>
</dbReference>
<dbReference type="GO" id="GO:0006047">
    <property type="term" value="P:UDP-N-acetylglucosamine metabolic process"/>
    <property type="evidence" value="ECO:0007669"/>
    <property type="project" value="TreeGrafter"/>
</dbReference>
<keyword evidence="7" id="KW-0315">Glutamine amidotransferase</keyword>
<keyword evidence="6" id="KW-0677">Repeat</keyword>
<accession>A0A6C0B459</accession>
<dbReference type="GO" id="GO:0006487">
    <property type="term" value="P:protein N-linked glycosylation"/>
    <property type="evidence" value="ECO:0007669"/>
    <property type="project" value="TreeGrafter"/>
</dbReference>
<dbReference type="EMBL" id="MN739053">
    <property type="protein sequence ID" value="QHS86308.1"/>
    <property type="molecule type" value="Genomic_DNA"/>
</dbReference>
<feature type="domain" description="SIS" evidence="9">
    <location>
        <begin position="295"/>
        <end position="435"/>
    </location>
</feature>
<dbReference type="InterPro" id="IPR047084">
    <property type="entry name" value="GFAT_N"/>
</dbReference>
<dbReference type="PROSITE" id="PS51278">
    <property type="entry name" value="GATASE_TYPE_2"/>
    <property type="match status" value="1"/>
</dbReference>
<dbReference type="Gene3D" id="3.60.20.10">
    <property type="entry name" value="Glutamine Phosphoribosylpyrophosphate, subunit 1, domain 1"/>
    <property type="match status" value="1"/>
</dbReference>
<dbReference type="EC" id="2.6.1.16" evidence="2"/>
<dbReference type="Gene3D" id="3.40.50.10490">
    <property type="entry name" value="Glucose-6-phosphate isomerase like protein, domain 1"/>
    <property type="match status" value="2"/>
</dbReference>
<dbReference type="GO" id="GO:0004360">
    <property type="term" value="F:glutamine-fructose-6-phosphate transaminase (isomerizing) activity"/>
    <property type="evidence" value="ECO:0007669"/>
    <property type="project" value="UniProtKB-EC"/>
</dbReference>
<dbReference type="CDD" id="cd00714">
    <property type="entry name" value="GFAT"/>
    <property type="match status" value="1"/>
</dbReference>
<dbReference type="SUPFAM" id="SSF56235">
    <property type="entry name" value="N-terminal nucleophile aminohydrolases (Ntn hydrolases)"/>
    <property type="match status" value="1"/>
</dbReference>
<feature type="domain" description="SIS" evidence="9">
    <location>
        <begin position="467"/>
        <end position="600"/>
    </location>
</feature>
<evidence type="ECO:0000256" key="7">
    <source>
        <dbReference type="ARBA" id="ARBA00022962"/>
    </source>
</evidence>
<keyword evidence="4" id="KW-0032">Aminotransferase</keyword>
<name>A0A6C0B459_9ZZZZ</name>
<dbReference type="InterPro" id="IPR029055">
    <property type="entry name" value="Ntn_hydrolases_N"/>
</dbReference>
<dbReference type="CDD" id="cd05008">
    <property type="entry name" value="SIS_GlmS_GlmD_1"/>
    <property type="match status" value="1"/>
</dbReference>
<proteinExistence type="predicted"/>
<dbReference type="InterPro" id="IPR035466">
    <property type="entry name" value="GlmS/AgaS_SIS"/>
</dbReference>
<dbReference type="Pfam" id="PF01380">
    <property type="entry name" value="SIS"/>
    <property type="match status" value="2"/>
</dbReference>
<dbReference type="InterPro" id="IPR035490">
    <property type="entry name" value="GlmS/FrlB_SIS"/>
</dbReference>
<evidence type="ECO:0000256" key="6">
    <source>
        <dbReference type="ARBA" id="ARBA00022737"/>
    </source>
</evidence>
<evidence type="ECO:0000313" key="10">
    <source>
        <dbReference type="EMBL" id="QHS86308.1"/>
    </source>
</evidence>
<dbReference type="InterPro" id="IPR001347">
    <property type="entry name" value="SIS_dom"/>
</dbReference>
<evidence type="ECO:0000259" key="8">
    <source>
        <dbReference type="PROSITE" id="PS51278"/>
    </source>
</evidence>
<dbReference type="Pfam" id="PF13522">
    <property type="entry name" value="GATase_6"/>
    <property type="match status" value="1"/>
</dbReference>
<evidence type="ECO:0000256" key="4">
    <source>
        <dbReference type="ARBA" id="ARBA00022576"/>
    </source>
</evidence>
<dbReference type="InterPro" id="IPR005855">
    <property type="entry name" value="GFAT"/>
</dbReference>
<dbReference type="GO" id="GO:0006002">
    <property type="term" value="P:fructose 6-phosphate metabolic process"/>
    <property type="evidence" value="ECO:0007669"/>
    <property type="project" value="TreeGrafter"/>
</dbReference>
<reference evidence="10" key="1">
    <citation type="journal article" date="2020" name="Nature">
        <title>Giant virus diversity and host interactions through global metagenomics.</title>
        <authorList>
            <person name="Schulz F."/>
            <person name="Roux S."/>
            <person name="Paez-Espino D."/>
            <person name="Jungbluth S."/>
            <person name="Walsh D.A."/>
            <person name="Denef V.J."/>
            <person name="McMahon K.D."/>
            <person name="Konstantinidis K.T."/>
            <person name="Eloe-Fadrosh E.A."/>
            <person name="Kyrpides N.C."/>
            <person name="Woyke T."/>
        </authorList>
    </citation>
    <scope>NUCLEOTIDE SEQUENCE</scope>
    <source>
        <strain evidence="10">GVMAG-M-3300009187-29</strain>
    </source>
</reference>
<evidence type="ECO:0000256" key="2">
    <source>
        <dbReference type="ARBA" id="ARBA00012916"/>
    </source>
</evidence>
<dbReference type="FunFam" id="3.40.50.10490:FF:000036">
    <property type="entry name" value="Glutamine-fructose-6-phosphate transaminase (Isomerizing), variant"/>
    <property type="match status" value="1"/>
</dbReference>
<keyword evidence="5" id="KW-0808">Transferase</keyword>
<evidence type="ECO:0000256" key="3">
    <source>
        <dbReference type="ARBA" id="ARBA00016090"/>
    </source>
</evidence>
<dbReference type="InterPro" id="IPR017932">
    <property type="entry name" value="GATase_2_dom"/>
</dbReference>
<evidence type="ECO:0000256" key="5">
    <source>
        <dbReference type="ARBA" id="ARBA00022679"/>
    </source>
</evidence>
<dbReference type="CDD" id="cd05009">
    <property type="entry name" value="SIS_GlmS_GlmD_2"/>
    <property type="match status" value="1"/>
</dbReference>
<dbReference type="InterPro" id="IPR046348">
    <property type="entry name" value="SIS_dom_sf"/>
</dbReference>
<comment type="catalytic activity">
    <reaction evidence="1">
        <text>D-fructose 6-phosphate + L-glutamine = D-glucosamine 6-phosphate + L-glutamate</text>
        <dbReference type="Rhea" id="RHEA:13237"/>
        <dbReference type="ChEBI" id="CHEBI:29985"/>
        <dbReference type="ChEBI" id="CHEBI:58359"/>
        <dbReference type="ChEBI" id="CHEBI:58725"/>
        <dbReference type="ChEBI" id="CHEBI:61527"/>
        <dbReference type="EC" id="2.6.1.16"/>
    </reaction>
</comment>
<organism evidence="10">
    <name type="scientific">viral metagenome</name>
    <dbReference type="NCBI Taxonomy" id="1070528"/>
    <lineage>
        <taxon>unclassified sequences</taxon>
        <taxon>metagenomes</taxon>
        <taxon>organismal metagenomes</taxon>
    </lineage>
</organism>
<evidence type="ECO:0000259" key="9">
    <source>
        <dbReference type="PROSITE" id="PS51464"/>
    </source>
</evidence>